<comment type="subcellular location">
    <subcellularLocation>
        <location evidence="2">Cell membrane</location>
    </subcellularLocation>
</comment>
<keyword evidence="12" id="KW-0418">Kinase</keyword>
<evidence type="ECO:0000256" key="2">
    <source>
        <dbReference type="ARBA" id="ARBA00004236"/>
    </source>
</evidence>
<dbReference type="EMBL" id="AP021889">
    <property type="protein sequence ID" value="BBP45351.1"/>
    <property type="molecule type" value="Genomic_DNA"/>
</dbReference>
<evidence type="ECO:0000256" key="16">
    <source>
        <dbReference type="ARBA" id="ARBA00023136"/>
    </source>
</evidence>
<keyword evidence="21" id="KW-1185">Reference proteome</keyword>
<gene>
    <name evidence="20" type="primary">phoR</name>
    <name evidence="20" type="ORF">THMIRHAS_07240</name>
</gene>
<feature type="domain" description="Histidine kinase" evidence="19">
    <location>
        <begin position="208"/>
        <end position="422"/>
    </location>
</feature>
<evidence type="ECO:0000256" key="14">
    <source>
        <dbReference type="ARBA" id="ARBA00022989"/>
    </source>
</evidence>
<evidence type="ECO:0000256" key="12">
    <source>
        <dbReference type="ARBA" id="ARBA00022777"/>
    </source>
</evidence>
<keyword evidence="8" id="KW-0592">Phosphate transport</keyword>
<name>A0A6F8PT96_9GAMM</name>
<dbReference type="InterPro" id="IPR003661">
    <property type="entry name" value="HisK_dim/P_dom"/>
</dbReference>
<dbReference type="GO" id="GO:0000155">
    <property type="term" value="F:phosphorelay sensor kinase activity"/>
    <property type="evidence" value="ECO:0007669"/>
    <property type="project" value="InterPro"/>
</dbReference>
<dbReference type="Pfam" id="PF11808">
    <property type="entry name" value="PhoR"/>
    <property type="match status" value="1"/>
</dbReference>
<dbReference type="GO" id="GO:0004721">
    <property type="term" value="F:phosphoprotein phosphatase activity"/>
    <property type="evidence" value="ECO:0007669"/>
    <property type="project" value="InterPro"/>
</dbReference>
<evidence type="ECO:0000259" key="19">
    <source>
        <dbReference type="PROSITE" id="PS50109"/>
    </source>
</evidence>
<dbReference type="InterPro" id="IPR003594">
    <property type="entry name" value="HATPase_dom"/>
</dbReference>
<dbReference type="InterPro" id="IPR021766">
    <property type="entry name" value="PhoR_N"/>
</dbReference>
<dbReference type="SUPFAM" id="SSF55874">
    <property type="entry name" value="ATPase domain of HSP90 chaperone/DNA topoisomerase II/histidine kinase"/>
    <property type="match status" value="1"/>
</dbReference>
<dbReference type="PANTHER" id="PTHR45453:SF1">
    <property type="entry name" value="PHOSPHATE REGULON SENSOR PROTEIN PHOR"/>
    <property type="match status" value="1"/>
</dbReference>
<keyword evidence="11" id="KW-0547">Nucleotide-binding</keyword>
<evidence type="ECO:0000256" key="1">
    <source>
        <dbReference type="ARBA" id="ARBA00000085"/>
    </source>
</evidence>
<dbReference type="GO" id="GO:0016036">
    <property type="term" value="P:cellular response to phosphate starvation"/>
    <property type="evidence" value="ECO:0007669"/>
    <property type="project" value="TreeGrafter"/>
</dbReference>
<protein>
    <recommendedName>
        <fullName evidence="4">Phosphate regulon sensor protein PhoR</fullName>
        <ecNumber evidence="3">2.7.13.3</ecNumber>
    </recommendedName>
</protein>
<dbReference type="NCBIfam" id="TIGR02966">
    <property type="entry name" value="phoR_proteo"/>
    <property type="match status" value="1"/>
</dbReference>
<evidence type="ECO:0000256" key="4">
    <source>
        <dbReference type="ARBA" id="ARBA00019665"/>
    </source>
</evidence>
<dbReference type="FunFam" id="1.10.287.130:FF:000001">
    <property type="entry name" value="Two-component sensor histidine kinase"/>
    <property type="match status" value="1"/>
</dbReference>
<evidence type="ECO:0000256" key="15">
    <source>
        <dbReference type="ARBA" id="ARBA00023012"/>
    </source>
</evidence>
<keyword evidence="6" id="KW-1003">Cell membrane</keyword>
<evidence type="ECO:0000313" key="20">
    <source>
        <dbReference type="EMBL" id="BBP45351.1"/>
    </source>
</evidence>
<evidence type="ECO:0000256" key="10">
    <source>
        <dbReference type="ARBA" id="ARBA00022692"/>
    </source>
</evidence>
<keyword evidence="16 18" id="KW-0472">Membrane</keyword>
<comment type="catalytic activity">
    <reaction evidence="1">
        <text>ATP + protein L-histidine = ADP + protein N-phospho-L-histidine.</text>
        <dbReference type="EC" id="2.7.13.3"/>
    </reaction>
</comment>
<dbReference type="SUPFAM" id="SSF47384">
    <property type="entry name" value="Homodimeric domain of signal transducing histidine kinase"/>
    <property type="match status" value="1"/>
</dbReference>
<evidence type="ECO:0000256" key="9">
    <source>
        <dbReference type="ARBA" id="ARBA00022679"/>
    </source>
</evidence>
<evidence type="ECO:0000256" key="6">
    <source>
        <dbReference type="ARBA" id="ARBA00022475"/>
    </source>
</evidence>
<dbReference type="Gene3D" id="1.10.287.130">
    <property type="match status" value="1"/>
</dbReference>
<keyword evidence="14 18" id="KW-1133">Transmembrane helix</keyword>
<keyword evidence="7" id="KW-0597">Phosphoprotein</keyword>
<accession>A0A6F8PT96</accession>
<sequence length="430" mass="49289">MLSSGIKHELTWIIGVLSVFLAFVWLTGWWYFTLASFVVFYVGRHLWSMAKFESWIQGGSIEAHPPSSGLWSELSYQVSKKQRALEKHADLNFYKSEQFKAASMLLPSAVVSIDQRNYIEWLNEPAMNMLGILRQDVGRRIEAVIRHPDFLDYLKSHDYESSQTISLDQSRVFEIKIIEYFENHKLLIATDITELYQLAQIRRDFVANASHELRTPLTVLHGYLELMRDMPHEGHWDTPLEHMHNQTLRMRAIIDDLLTLSSIEADSITAELEEVDVPSMMQHLHIEAAQLAKPEHHLVFEVDACLALKGFTEPLKSVFMNLISNAIRYSPDGGEIKVRWYQDEQGAHFSVSDQGLGVAPEHIPRLTERFYRVNKDRSRTTGGTGLGLAIVKHVLEKHDSHLQVSSVLGKGSTFYCRFAPARVILLNDFE</sequence>
<dbReference type="Gene3D" id="3.30.450.20">
    <property type="entry name" value="PAS domain"/>
    <property type="match status" value="1"/>
</dbReference>
<keyword evidence="9" id="KW-0808">Transferase</keyword>
<dbReference type="SMART" id="SM00387">
    <property type="entry name" value="HATPase_c"/>
    <property type="match status" value="1"/>
</dbReference>
<evidence type="ECO:0000256" key="11">
    <source>
        <dbReference type="ARBA" id="ARBA00022741"/>
    </source>
</evidence>
<keyword evidence="5" id="KW-0813">Transport</keyword>
<evidence type="ECO:0000256" key="13">
    <source>
        <dbReference type="ARBA" id="ARBA00022840"/>
    </source>
</evidence>
<dbReference type="PROSITE" id="PS50109">
    <property type="entry name" value="HIS_KIN"/>
    <property type="match status" value="1"/>
</dbReference>
<dbReference type="RefSeq" id="WP_173271003.1">
    <property type="nucleotide sequence ID" value="NZ_AP021889.1"/>
</dbReference>
<dbReference type="PANTHER" id="PTHR45453">
    <property type="entry name" value="PHOSPHATE REGULON SENSOR PROTEIN PHOR"/>
    <property type="match status" value="1"/>
</dbReference>
<dbReference type="CDD" id="cd00082">
    <property type="entry name" value="HisKA"/>
    <property type="match status" value="1"/>
</dbReference>
<dbReference type="InterPro" id="IPR004358">
    <property type="entry name" value="Sig_transdc_His_kin-like_C"/>
</dbReference>
<dbReference type="Gene3D" id="3.30.565.10">
    <property type="entry name" value="Histidine kinase-like ATPase, C-terminal domain"/>
    <property type="match status" value="1"/>
</dbReference>
<dbReference type="GO" id="GO:0006817">
    <property type="term" value="P:phosphate ion transport"/>
    <property type="evidence" value="ECO:0007669"/>
    <property type="project" value="UniProtKB-KW"/>
</dbReference>
<reference evidence="21" key="1">
    <citation type="submission" date="2019-11" db="EMBL/GenBank/DDBJ databases">
        <title>Isolation and characterization of two novel species in the genus Thiomicrorhabdus.</title>
        <authorList>
            <person name="Mochizuki J."/>
            <person name="Kojima H."/>
            <person name="Fukui M."/>
        </authorList>
    </citation>
    <scope>NUCLEOTIDE SEQUENCE [LARGE SCALE GENOMIC DNA]</scope>
    <source>
        <strain evidence="21">aks77</strain>
    </source>
</reference>
<dbReference type="InterPro" id="IPR014310">
    <property type="entry name" value="Sig_transdc_His_kinase_PhoR"/>
</dbReference>
<feature type="transmembrane region" description="Helical" evidence="18">
    <location>
        <begin position="12"/>
        <end position="42"/>
    </location>
</feature>
<proteinExistence type="predicted"/>
<dbReference type="InterPro" id="IPR036097">
    <property type="entry name" value="HisK_dim/P_sf"/>
</dbReference>
<keyword evidence="10 18" id="KW-0812">Transmembrane</keyword>
<dbReference type="InterPro" id="IPR036890">
    <property type="entry name" value="HATPase_C_sf"/>
</dbReference>
<dbReference type="EC" id="2.7.13.3" evidence="3"/>
<comment type="function">
    <text evidence="17">Member of the two-component regulatory system PhoR/PhoB involved in the phosphate regulon genes expression. PhoR may function as a membrane-associated protein kinase that phosphorylates PhoB in response to environmental signals.</text>
</comment>
<dbReference type="Pfam" id="PF00512">
    <property type="entry name" value="HisKA"/>
    <property type="match status" value="1"/>
</dbReference>
<evidence type="ECO:0000256" key="3">
    <source>
        <dbReference type="ARBA" id="ARBA00012438"/>
    </source>
</evidence>
<dbReference type="GO" id="GO:0005886">
    <property type="term" value="C:plasma membrane"/>
    <property type="evidence" value="ECO:0007669"/>
    <property type="project" value="UniProtKB-SubCell"/>
</dbReference>
<organism evidence="20 21">
    <name type="scientific">Thiosulfatimonas sediminis</name>
    <dbReference type="NCBI Taxonomy" id="2675054"/>
    <lineage>
        <taxon>Bacteria</taxon>
        <taxon>Pseudomonadati</taxon>
        <taxon>Pseudomonadota</taxon>
        <taxon>Gammaproteobacteria</taxon>
        <taxon>Thiotrichales</taxon>
        <taxon>Piscirickettsiaceae</taxon>
        <taxon>Thiosulfatimonas</taxon>
    </lineage>
</organism>
<dbReference type="SMART" id="SM00388">
    <property type="entry name" value="HisKA"/>
    <property type="match status" value="1"/>
</dbReference>
<evidence type="ECO:0000256" key="5">
    <source>
        <dbReference type="ARBA" id="ARBA00022448"/>
    </source>
</evidence>
<evidence type="ECO:0000256" key="17">
    <source>
        <dbReference type="ARBA" id="ARBA00025207"/>
    </source>
</evidence>
<dbReference type="InterPro" id="IPR005467">
    <property type="entry name" value="His_kinase_dom"/>
</dbReference>
<dbReference type="FunFam" id="3.30.565.10:FF:000032">
    <property type="entry name" value="Phosphate regulon sensor histidine kinase PhoR"/>
    <property type="match status" value="1"/>
</dbReference>
<dbReference type="GO" id="GO:0005524">
    <property type="term" value="F:ATP binding"/>
    <property type="evidence" value="ECO:0007669"/>
    <property type="project" value="UniProtKB-KW"/>
</dbReference>
<dbReference type="PRINTS" id="PR00344">
    <property type="entry name" value="BCTRLSENSOR"/>
</dbReference>
<dbReference type="Pfam" id="PF02518">
    <property type="entry name" value="HATPase_c"/>
    <property type="match status" value="1"/>
</dbReference>
<evidence type="ECO:0000256" key="18">
    <source>
        <dbReference type="SAM" id="Phobius"/>
    </source>
</evidence>
<evidence type="ECO:0000256" key="7">
    <source>
        <dbReference type="ARBA" id="ARBA00022553"/>
    </source>
</evidence>
<keyword evidence="13" id="KW-0067">ATP-binding</keyword>
<dbReference type="AlphaFoldDB" id="A0A6F8PT96"/>
<keyword evidence="15" id="KW-0902">Two-component regulatory system</keyword>
<dbReference type="Proteomes" id="UP000501726">
    <property type="component" value="Chromosome"/>
</dbReference>
<dbReference type="KEGG" id="tse:THMIRHAS_07240"/>
<dbReference type="InterPro" id="IPR050351">
    <property type="entry name" value="BphY/WalK/GraS-like"/>
</dbReference>
<evidence type="ECO:0000313" key="21">
    <source>
        <dbReference type="Proteomes" id="UP000501726"/>
    </source>
</evidence>
<evidence type="ECO:0000256" key="8">
    <source>
        <dbReference type="ARBA" id="ARBA00022592"/>
    </source>
</evidence>